<dbReference type="OrthoDB" id="6072064at2759"/>
<evidence type="ECO:0000256" key="8">
    <source>
        <dbReference type="PROSITE-ProRule" id="PRU00206"/>
    </source>
</evidence>
<dbReference type="PANTHER" id="PTHR23097:SF181">
    <property type="entry name" value="CASPASE-8-LIKE"/>
    <property type="match status" value="1"/>
</dbReference>
<evidence type="ECO:0000313" key="11">
    <source>
        <dbReference type="Proteomes" id="UP000828390"/>
    </source>
</evidence>
<dbReference type="GO" id="GO:0006915">
    <property type="term" value="P:apoptotic process"/>
    <property type="evidence" value="ECO:0007669"/>
    <property type="project" value="UniProtKB-KW"/>
</dbReference>
<dbReference type="InterPro" id="IPR052459">
    <property type="entry name" value="TNFRSF_decoy_receptor"/>
</dbReference>
<reference evidence="10" key="1">
    <citation type="journal article" date="2019" name="bioRxiv">
        <title>The Genome of the Zebra Mussel, Dreissena polymorpha: A Resource for Invasive Species Research.</title>
        <authorList>
            <person name="McCartney M.A."/>
            <person name="Auch B."/>
            <person name="Kono T."/>
            <person name="Mallez S."/>
            <person name="Zhang Y."/>
            <person name="Obille A."/>
            <person name="Becker A."/>
            <person name="Abrahante J.E."/>
            <person name="Garbe J."/>
            <person name="Badalamenti J.P."/>
            <person name="Herman A."/>
            <person name="Mangelson H."/>
            <person name="Liachko I."/>
            <person name="Sullivan S."/>
            <person name="Sone E.D."/>
            <person name="Koren S."/>
            <person name="Silverstein K.A.T."/>
            <person name="Beckman K.B."/>
            <person name="Gohl D.M."/>
        </authorList>
    </citation>
    <scope>NUCLEOTIDE SEQUENCE</scope>
    <source>
        <strain evidence="10">Duluth1</strain>
        <tissue evidence="10">Whole animal</tissue>
    </source>
</reference>
<dbReference type="SUPFAM" id="SSF57586">
    <property type="entry name" value="TNF receptor-like"/>
    <property type="match status" value="3"/>
</dbReference>
<keyword evidence="7" id="KW-0325">Glycoprotein</keyword>
<feature type="domain" description="TNFR-Cys" evidence="9">
    <location>
        <begin position="23"/>
        <end position="69"/>
    </location>
</feature>
<dbReference type="Pfam" id="PF00020">
    <property type="entry name" value="TNFR_c6"/>
    <property type="match status" value="2"/>
</dbReference>
<feature type="repeat" description="TNFR-Cys" evidence="8">
    <location>
        <begin position="117"/>
        <end position="158"/>
    </location>
</feature>
<evidence type="ECO:0000256" key="5">
    <source>
        <dbReference type="ARBA" id="ARBA00022737"/>
    </source>
</evidence>
<keyword evidence="11" id="KW-1185">Reference proteome</keyword>
<evidence type="ECO:0000313" key="10">
    <source>
        <dbReference type="EMBL" id="KAH3774038.1"/>
    </source>
</evidence>
<dbReference type="SMART" id="SM00208">
    <property type="entry name" value="TNFR"/>
    <property type="match status" value="3"/>
</dbReference>
<protein>
    <recommendedName>
        <fullName evidence="9">TNFR-Cys domain-containing protein</fullName>
    </recommendedName>
</protein>
<evidence type="ECO:0000256" key="6">
    <source>
        <dbReference type="ARBA" id="ARBA00023157"/>
    </source>
</evidence>
<feature type="repeat" description="TNFR-Cys" evidence="8">
    <location>
        <begin position="23"/>
        <end position="69"/>
    </location>
</feature>
<feature type="disulfide bond" evidence="8">
    <location>
        <begin position="137"/>
        <end position="150"/>
    </location>
</feature>
<gene>
    <name evidence="10" type="ORF">DPMN_175409</name>
</gene>
<comment type="caution">
    <text evidence="8">Lacks conserved residue(s) required for the propagation of feature annotation.</text>
</comment>
<dbReference type="Proteomes" id="UP000828390">
    <property type="component" value="Unassembled WGS sequence"/>
</dbReference>
<proteinExistence type="predicted"/>
<dbReference type="EMBL" id="JAIWYP010000009">
    <property type="protein sequence ID" value="KAH3774038.1"/>
    <property type="molecule type" value="Genomic_DNA"/>
</dbReference>
<dbReference type="Gene3D" id="2.10.50.10">
    <property type="entry name" value="Tumor Necrosis Factor Receptor, subunit A, domain 2"/>
    <property type="match status" value="3"/>
</dbReference>
<comment type="subcellular location">
    <subcellularLocation>
        <location evidence="1">Secreted</location>
    </subcellularLocation>
</comment>
<feature type="disulfide bond" evidence="8">
    <location>
        <begin position="140"/>
        <end position="158"/>
    </location>
</feature>
<keyword evidence="2" id="KW-0964">Secreted</keyword>
<feature type="domain" description="TNFR-Cys" evidence="9">
    <location>
        <begin position="117"/>
        <end position="158"/>
    </location>
</feature>
<dbReference type="PROSITE" id="PS50050">
    <property type="entry name" value="TNFR_NGFR_2"/>
    <property type="match status" value="2"/>
</dbReference>
<dbReference type="PROSITE" id="PS00652">
    <property type="entry name" value="TNFR_NGFR_1"/>
    <property type="match status" value="1"/>
</dbReference>
<comment type="caution">
    <text evidence="10">The sequence shown here is derived from an EMBL/GenBank/DDBJ whole genome shotgun (WGS) entry which is preliminary data.</text>
</comment>
<sequence>MCPPGTHWVSDCTSDGQQDICAPCPIGYYQSWYNIAYWCVPCSTECPGHDNDSNIVQVAACTNTSNLKCACSEGYRMHHARHHRHDRKPICIHVTSCHEGEGVKQQAGDNVDTKCEPCISGFTFSNINSTTEPCTHCTVCSGNEVVVTQCTTSKDTVCGLKEQHYDIRVLDEDNHFWFENTESNESIRITLSWLLTCLCFFTPYQSTQLYVIY</sequence>
<dbReference type="PANTHER" id="PTHR23097">
    <property type="entry name" value="TUMOR NECROSIS FACTOR RECEPTOR SUPERFAMILY MEMBER"/>
    <property type="match status" value="1"/>
</dbReference>
<dbReference type="AlphaFoldDB" id="A0A9D4E6I5"/>
<keyword evidence="3" id="KW-0053">Apoptosis</keyword>
<dbReference type="InterPro" id="IPR001368">
    <property type="entry name" value="TNFR/NGFR_Cys_rich_reg"/>
</dbReference>
<reference evidence="10" key="2">
    <citation type="submission" date="2020-11" db="EMBL/GenBank/DDBJ databases">
        <authorList>
            <person name="McCartney M.A."/>
            <person name="Auch B."/>
            <person name="Kono T."/>
            <person name="Mallez S."/>
            <person name="Becker A."/>
            <person name="Gohl D.M."/>
            <person name="Silverstein K.A.T."/>
            <person name="Koren S."/>
            <person name="Bechman K.B."/>
            <person name="Herman A."/>
            <person name="Abrahante J.E."/>
            <person name="Garbe J."/>
        </authorList>
    </citation>
    <scope>NUCLEOTIDE SEQUENCE</scope>
    <source>
        <strain evidence="10">Duluth1</strain>
        <tissue evidence="10">Whole animal</tissue>
    </source>
</reference>
<evidence type="ECO:0000256" key="3">
    <source>
        <dbReference type="ARBA" id="ARBA00022703"/>
    </source>
</evidence>
<evidence type="ECO:0000256" key="7">
    <source>
        <dbReference type="ARBA" id="ARBA00023180"/>
    </source>
</evidence>
<keyword evidence="5" id="KW-0677">Repeat</keyword>
<evidence type="ECO:0000256" key="1">
    <source>
        <dbReference type="ARBA" id="ARBA00004613"/>
    </source>
</evidence>
<dbReference type="GO" id="GO:0005576">
    <property type="term" value="C:extracellular region"/>
    <property type="evidence" value="ECO:0007669"/>
    <property type="project" value="UniProtKB-SubCell"/>
</dbReference>
<accession>A0A9D4E6I5</accession>
<organism evidence="10 11">
    <name type="scientific">Dreissena polymorpha</name>
    <name type="common">Zebra mussel</name>
    <name type="synonym">Mytilus polymorpha</name>
    <dbReference type="NCBI Taxonomy" id="45954"/>
    <lineage>
        <taxon>Eukaryota</taxon>
        <taxon>Metazoa</taxon>
        <taxon>Spiralia</taxon>
        <taxon>Lophotrochozoa</taxon>
        <taxon>Mollusca</taxon>
        <taxon>Bivalvia</taxon>
        <taxon>Autobranchia</taxon>
        <taxon>Heteroconchia</taxon>
        <taxon>Euheterodonta</taxon>
        <taxon>Imparidentia</taxon>
        <taxon>Neoheterodontei</taxon>
        <taxon>Myida</taxon>
        <taxon>Dreissenoidea</taxon>
        <taxon>Dreissenidae</taxon>
        <taxon>Dreissena</taxon>
    </lineage>
</organism>
<keyword evidence="4" id="KW-0732">Signal</keyword>
<evidence type="ECO:0000256" key="2">
    <source>
        <dbReference type="ARBA" id="ARBA00022525"/>
    </source>
</evidence>
<evidence type="ECO:0000259" key="9">
    <source>
        <dbReference type="PROSITE" id="PS50050"/>
    </source>
</evidence>
<evidence type="ECO:0000256" key="4">
    <source>
        <dbReference type="ARBA" id="ARBA00022729"/>
    </source>
</evidence>
<name>A0A9D4E6I5_DREPO</name>
<feature type="disulfide bond" evidence="8">
    <location>
        <begin position="24"/>
        <end position="39"/>
    </location>
</feature>
<keyword evidence="6 8" id="KW-1015">Disulfide bond</keyword>